<accession>A0AAV8WA87</accession>
<keyword evidence="3" id="KW-1185">Reference proteome</keyword>
<evidence type="ECO:0000256" key="1">
    <source>
        <dbReference type="SAM" id="Phobius"/>
    </source>
</evidence>
<evidence type="ECO:0000313" key="2">
    <source>
        <dbReference type="EMBL" id="KAJ8922970.1"/>
    </source>
</evidence>
<gene>
    <name evidence="2" type="ORF">NQ315_001516</name>
</gene>
<keyword evidence="1" id="KW-0472">Membrane</keyword>
<keyword evidence="1" id="KW-1133">Transmembrane helix</keyword>
<dbReference type="EMBL" id="JANEYG010000005">
    <property type="protein sequence ID" value="KAJ8922970.1"/>
    <property type="molecule type" value="Genomic_DNA"/>
</dbReference>
<evidence type="ECO:0000313" key="3">
    <source>
        <dbReference type="Proteomes" id="UP001159042"/>
    </source>
</evidence>
<proteinExistence type="predicted"/>
<dbReference type="AlphaFoldDB" id="A0AAV8WA87"/>
<dbReference type="Proteomes" id="UP001159042">
    <property type="component" value="Unassembled WGS sequence"/>
</dbReference>
<reference evidence="2 3" key="1">
    <citation type="journal article" date="2023" name="Insect Mol. Biol.">
        <title>Genome sequencing provides insights into the evolution of gene families encoding plant cell wall-degrading enzymes in longhorned beetles.</title>
        <authorList>
            <person name="Shin N.R."/>
            <person name="Okamura Y."/>
            <person name="Kirsch R."/>
            <person name="Pauchet Y."/>
        </authorList>
    </citation>
    <scope>NUCLEOTIDE SEQUENCE [LARGE SCALE GENOMIC DNA]</scope>
    <source>
        <strain evidence="2">EAD_L_NR</strain>
    </source>
</reference>
<comment type="caution">
    <text evidence="2">The sequence shown here is derived from an EMBL/GenBank/DDBJ whole genome shotgun (WGS) entry which is preliminary data.</text>
</comment>
<organism evidence="2 3">
    <name type="scientific">Exocentrus adspersus</name>
    <dbReference type="NCBI Taxonomy" id="1586481"/>
    <lineage>
        <taxon>Eukaryota</taxon>
        <taxon>Metazoa</taxon>
        <taxon>Ecdysozoa</taxon>
        <taxon>Arthropoda</taxon>
        <taxon>Hexapoda</taxon>
        <taxon>Insecta</taxon>
        <taxon>Pterygota</taxon>
        <taxon>Neoptera</taxon>
        <taxon>Endopterygota</taxon>
        <taxon>Coleoptera</taxon>
        <taxon>Polyphaga</taxon>
        <taxon>Cucujiformia</taxon>
        <taxon>Chrysomeloidea</taxon>
        <taxon>Cerambycidae</taxon>
        <taxon>Lamiinae</taxon>
        <taxon>Acanthocinini</taxon>
        <taxon>Exocentrus</taxon>
    </lineage>
</organism>
<feature type="transmembrane region" description="Helical" evidence="1">
    <location>
        <begin position="12"/>
        <end position="35"/>
    </location>
</feature>
<name>A0AAV8WA87_9CUCU</name>
<keyword evidence="1" id="KW-0812">Transmembrane</keyword>
<sequence>MDAITEQNHVDTCWVTTALSALLFFMMLLLLMSSITSSGLRVPRCVTKDDITNDTIHLVHTTHVDDWRPFELDLLERIVENYPTYKIRLILIQDHIPSTATRHTRRILEVEHVNASSTTTTSTTTEKQLLSNKTTGAVKVEIKKRHNKKKDGLRLSINMSAKRLLDILLHGKSAVSNINDTELELVRTPRSAEMTTKRVKTINDLLGTHSNIILDNTTYNHVFYMSPLYAYWPFLNEKLRIFSVRVLQLWQYGGISFDLTPSLKLNENETVLLNQSSNADAILGKKLLNFIITERKNYEKLPVGVVTADDEALHMESKIPCHAFFGEVLMNLRKAQDETSVKDVLQESLRVFCKHSAANKKYCDILTKVQ</sequence>
<protein>
    <submittedName>
        <fullName evidence="2">Uncharacterized protein</fullName>
    </submittedName>
</protein>